<accession>X8A7Z3</accession>
<sequence>MKDQLDAAHNRMAEFDSIDRALGEAPETYLTQLDIPSDSNEKVRSAVAVGNPTLPAISPYRARSRFEHPDHAGRYGEESRSLREEAPNSYATPVSQARCRQSRLWVMTHQQTRATQEARVIFGGRFTTTGPGGSCKPLVISAACTRQ</sequence>
<feature type="region of interest" description="Disordered" evidence="1">
    <location>
        <begin position="60"/>
        <end position="95"/>
    </location>
</feature>
<comment type="caution">
    <text evidence="2">The sequence shown here is derived from an EMBL/GenBank/DDBJ whole genome shotgun (WGS) entry which is preliminary data.</text>
</comment>
<evidence type="ECO:0000313" key="2">
    <source>
        <dbReference type="EMBL" id="EUA28017.1"/>
    </source>
</evidence>
<feature type="compositionally biased region" description="Basic and acidic residues" evidence="1">
    <location>
        <begin position="64"/>
        <end position="86"/>
    </location>
</feature>
<dbReference type="AlphaFoldDB" id="X8A7Z3"/>
<gene>
    <name evidence="2" type="ORF">I553_9251</name>
</gene>
<proteinExistence type="predicted"/>
<organism evidence="2">
    <name type="scientific">Mycobacterium xenopi 4042</name>
    <dbReference type="NCBI Taxonomy" id="1299334"/>
    <lineage>
        <taxon>Bacteria</taxon>
        <taxon>Bacillati</taxon>
        <taxon>Actinomycetota</taxon>
        <taxon>Actinomycetes</taxon>
        <taxon>Mycobacteriales</taxon>
        <taxon>Mycobacteriaceae</taxon>
        <taxon>Mycobacterium</taxon>
    </lineage>
</organism>
<dbReference type="EMBL" id="JAOB01000061">
    <property type="protein sequence ID" value="EUA28017.1"/>
    <property type="molecule type" value="Genomic_DNA"/>
</dbReference>
<name>X8A7Z3_MYCXE</name>
<evidence type="ECO:0000256" key="1">
    <source>
        <dbReference type="SAM" id="MobiDB-lite"/>
    </source>
</evidence>
<reference evidence="2" key="1">
    <citation type="submission" date="2014-01" db="EMBL/GenBank/DDBJ databases">
        <authorList>
            <person name="Brown-Elliot B."/>
            <person name="Wallace R."/>
            <person name="Lenaerts A."/>
            <person name="Ordway D."/>
            <person name="DeGroote M.A."/>
            <person name="Parker T."/>
            <person name="Sizemore C."/>
            <person name="Tallon L.J."/>
            <person name="Sadzewicz L.K."/>
            <person name="Sengamalay N."/>
            <person name="Fraser C.M."/>
            <person name="Hine E."/>
            <person name="Shefchek K.A."/>
            <person name="Das S.P."/>
            <person name="Tettelin H."/>
        </authorList>
    </citation>
    <scope>NUCLEOTIDE SEQUENCE [LARGE SCALE GENOMIC DNA]</scope>
    <source>
        <strain evidence="2">4042</strain>
    </source>
</reference>
<protein>
    <submittedName>
        <fullName evidence="2">Uncharacterized protein</fullName>
    </submittedName>
</protein>